<dbReference type="EMBL" id="ACPB03001244">
    <property type="status" value="NOT_ANNOTATED_CDS"/>
    <property type="molecule type" value="Genomic_DNA"/>
</dbReference>
<dbReference type="InterPro" id="IPR027417">
    <property type="entry name" value="P-loop_NTPase"/>
</dbReference>
<dbReference type="HOGENOM" id="CLU_797689_0_0_1"/>
<dbReference type="STRING" id="13249.T1HIC2"/>
<sequence>MLPKGGASIPRVVIIGEMAKKIENVAKNICEHFDLIFINMEEVVCQGKNLDNELGKHLRQLEKRHVPIYGKLVLALVQNRLMGIDCLNEGWVMVNFPRDRIDFEALDTFDTPPNRVIFLIPTDINKRELFRKWVALKPRDYAQELRNEACKKEQSTSSGSSENIYNSLSEEQLRLVARVFHLNSDITYNTPVTLDLLEYCGKHSVFVDSQLPYEELIEIFTKIILEQSAKAPVRKASTKEEILKNLVSSIVSEPDVCEENQKVTLEPKTDEVMSQKIEGSSSSAVEIVFPDEKHCTSDTSSCLEVFPRNPKFKKNEKPRDEILDILDLKEKTNSEDKDVTSILSDLFN</sequence>
<organism evidence="1 2">
    <name type="scientific">Rhodnius prolixus</name>
    <name type="common">Triatomid bug</name>
    <dbReference type="NCBI Taxonomy" id="13249"/>
    <lineage>
        <taxon>Eukaryota</taxon>
        <taxon>Metazoa</taxon>
        <taxon>Ecdysozoa</taxon>
        <taxon>Arthropoda</taxon>
        <taxon>Hexapoda</taxon>
        <taxon>Insecta</taxon>
        <taxon>Pterygota</taxon>
        <taxon>Neoptera</taxon>
        <taxon>Paraneoptera</taxon>
        <taxon>Hemiptera</taxon>
        <taxon>Heteroptera</taxon>
        <taxon>Panheteroptera</taxon>
        <taxon>Cimicomorpha</taxon>
        <taxon>Reduviidae</taxon>
        <taxon>Triatominae</taxon>
        <taxon>Rhodnius</taxon>
    </lineage>
</organism>
<evidence type="ECO:0000313" key="2">
    <source>
        <dbReference type="Proteomes" id="UP000015103"/>
    </source>
</evidence>
<name>T1HIC2_RHOPR</name>
<dbReference type="EnsemblMetazoa" id="RPRC003795-RA">
    <property type="protein sequence ID" value="RPRC003795-PA"/>
    <property type="gene ID" value="RPRC003795"/>
</dbReference>
<proteinExistence type="predicted"/>
<protein>
    <submittedName>
        <fullName evidence="1">Uncharacterized protein</fullName>
    </submittedName>
</protein>
<dbReference type="SUPFAM" id="SSF52540">
    <property type="entry name" value="P-loop containing nucleoside triphosphate hydrolases"/>
    <property type="match status" value="1"/>
</dbReference>
<dbReference type="eggNOG" id="KOG3078">
    <property type="taxonomic scope" value="Eukaryota"/>
</dbReference>
<keyword evidence="2" id="KW-1185">Reference proteome</keyword>
<evidence type="ECO:0000313" key="1">
    <source>
        <dbReference type="EnsemblMetazoa" id="RPRC003795-PA"/>
    </source>
</evidence>
<dbReference type="VEuPathDB" id="VectorBase:RPRC003795"/>
<accession>T1HIC2</accession>
<dbReference type="Proteomes" id="UP000015103">
    <property type="component" value="Unassembled WGS sequence"/>
</dbReference>
<dbReference type="InParanoid" id="T1HIC2"/>
<reference evidence="1" key="1">
    <citation type="submission" date="2015-05" db="UniProtKB">
        <authorList>
            <consortium name="EnsemblMetazoa"/>
        </authorList>
    </citation>
    <scope>IDENTIFICATION</scope>
</reference>
<dbReference type="AlphaFoldDB" id="T1HIC2"/>
<dbReference type="Gene3D" id="3.40.50.300">
    <property type="entry name" value="P-loop containing nucleotide triphosphate hydrolases"/>
    <property type="match status" value="1"/>
</dbReference>